<evidence type="ECO:0000256" key="7">
    <source>
        <dbReference type="ARBA" id="ARBA00022737"/>
    </source>
</evidence>
<evidence type="ECO:0000256" key="3">
    <source>
        <dbReference type="ARBA" id="ARBA00019818"/>
    </source>
</evidence>
<feature type="region of interest" description="Disordered" evidence="15">
    <location>
        <begin position="409"/>
        <end position="453"/>
    </location>
</feature>
<evidence type="ECO:0000256" key="13">
    <source>
        <dbReference type="ARBA" id="ARBA00023180"/>
    </source>
</evidence>
<dbReference type="Proteomes" id="UP000694580">
    <property type="component" value="Chromosome 3"/>
</dbReference>
<keyword evidence="11 14" id="KW-1015">Disulfide bond</keyword>
<keyword evidence="6 14" id="KW-0732">Signal</keyword>
<dbReference type="GO" id="GO:0019955">
    <property type="term" value="F:cytokine binding"/>
    <property type="evidence" value="ECO:0007669"/>
    <property type="project" value="TreeGrafter"/>
</dbReference>
<dbReference type="GO" id="GO:0046872">
    <property type="term" value="F:metal ion binding"/>
    <property type="evidence" value="ECO:0007669"/>
    <property type="project" value="UniProtKB-KW"/>
</dbReference>
<evidence type="ECO:0000256" key="10">
    <source>
        <dbReference type="ARBA" id="ARBA00023136"/>
    </source>
</evidence>
<dbReference type="SUPFAM" id="SSF49265">
    <property type="entry name" value="Fibronectin type III"/>
    <property type="match status" value="2"/>
</dbReference>
<feature type="transmembrane region" description="Helical" evidence="14">
    <location>
        <begin position="237"/>
        <end position="257"/>
    </location>
</feature>
<feature type="domain" description="Fibronectin type-III" evidence="16">
    <location>
        <begin position="30"/>
        <end position="131"/>
    </location>
</feature>
<evidence type="ECO:0000313" key="18">
    <source>
        <dbReference type="Proteomes" id="UP000694580"/>
    </source>
</evidence>
<dbReference type="Gene3D" id="2.60.40.10">
    <property type="entry name" value="Immunoglobulins"/>
    <property type="match status" value="2"/>
</dbReference>
<gene>
    <name evidence="14" type="primary">PRLR</name>
    <name evidence="17" type="synonym">prlra</name>
</gene>
<dbReference type="AlphaFoldDB" id="A0AAY4DF82"/>
<keyword evidence="12 14" id="KW-0675">Receptor</keyword>
<protein>
    <recommendedName>
        <fullName evidence="3 14">Prolactin receptor</fullName>
        <shortName evidence="14">PRL-R</shortName>
    </recommendedName>
</protein>
<comment type="subcellular location">
    <subcellularLocation>
        <location evidence="1 14">Membrane</location>
        <topology evidence="1 14">Single-pass type I membrane protein</topology>
    </subcellularLocation>
</comment>
<keyword evidence="13" id="KW-0325">Glycoprotein</keyword>
<evidence type="ECO:0000256" key="6">
    <source>
        <dbReference type="ARBA" id="ARBA00022729"/>
    </source>
</evidence>
<dbReference type="InterPro" id="IPR015152">
    <property type="entry name" value="Growth/epo_recpt_lig-bind"/>
</dbReference>
<organism evidence="17 18">
    <name type="scientific">Denticeps clupeoides</name>
    <name type="common">denticle herring</name>
    <dbReference type="NCBI Taxonomy" id="299321"/>
    <lineage>
        <taxon>Eukaryota</taxon>
        <taxon>Metazoa</taxon>
        <taxon>Chordata</taxon>
        <taxon>Craniata</taxon>
        <taxon>Vertebrata</taxon>
        <taxon>Euteleostomi</taxon>
        <taxon>Actinopterygii</taxon>
        <taxon>Neopterygii</taxon>
        <taxon>Teleostei</taxon>
        <taxon>Clupei</taxon>
        <taxon>Clupeiformes</taxon>
        <taxon>Denticipitoidei</taxon>
        <taxon>Denticipitidae</taxon>
        <taxon>Denticeps</taxon>
    </lineage>
</organism>
<feature type="chain" id="PRO_5044045695" description="Prolactin receptor" evidence="14">
    <location>
        <begin position="24"/>
        <end position="576"/>
    </location>
</feature>
<reference evidence="17" key="3">
    <citation type="submission" date="2025-09" db="UniProtKB">
        <authorList>
            <consortium name="Ensembl"/>
        </authorList>
    </citation>
    <scope>IDENTIFICATION</scope>
</reference>
<dbReference type="FunFam" id="2.60.40.10:FF:000287">
    <property type="entry name" value="Prolactin receptor"/>
    <property type="match status" value="1"/>
</dbReference>
<proteinExistence type="inferred from homology"/>
<evidence type="ECO:0000256" key="11">
    <source>
        <dbReference type="ARBA" id="ARBA00023157"/>
    </source>
</evidence>
<dbReference type="Pfam" id="PF09067">
    <property type="entry name" value="EpoR_lig-bind"/>
    <property type="match status" value="1"/>
</dbReference>
<feature type="compositionally biased region" description="Basic and acidic residues" evidence="15">
    <location>
        <begin position="432"/>
        <end position="442"/>
    </location>
</feature>
<evidence type="ECO:0000256" key="1">
    <source>
        <dbReference type="ARBA" id="ARBA00004479"/>
    </source>
</evidence>
<dbReference type="PROSITE" id="PS50853">
    <property type="entry name" value="FN3"/>
    <property type="match status" value="2"/>
</dbReference>
<dbReference type="Ensembl" id="ENSDCDT00010054288.1">
    <property type="protein sequence ID" value="ENSDCDP00010044197.1"/>
    <property type="gene ID" value="ENSDCDG00010027404.1"/>
</dbReference>
<keyword evidence="7" id="KW-0677">Repeat</keyword>
<dbReference type="PANTHER" id="PTHR23036:SF86">
    <property type="entry name" value="PROLACTIN RECEPTOR"/>
    <property type="match status" value="1"/>
</dbReference>
<keyword evidence="10 14" id="KW-0472">Membrane</keyword>
<dbReference type="GeneTree" id="ENSGT00940000154851"/>
<comment type="domain">
    <text evidence="14">The box 1 motif is required for JAK interaction and/or activation.</text>
</comment>
<dbReference type="InterPro" id="IPR036116">
    <property type="entry name" value="FN3_sf"/>
</dbReference>
<dbReference type="PANTHER" id="PTHR23036">
    <property type="entry name" value="CYTOKINE RECEPTOR"/>
    <property type="match status" value="1"/>
</dbReference>
<comment type="domain">
    <text evidence="14">The WSXWS motif appears to be necessary for proper protein folding and thereby efficient intracellular transport and cell-surface receptor binding.</text>
</comment>
<evidence type="ECO:0000256" key="5">
    <source>
        <dbReference type="ARBA" id="ARBA00022723"/>
    </source>
</evidence>
<dbReference type="InterPro" id="IPR050379">
    <property type="entry name" value="Type-I_Cytokine_Rcpt"/>
</dbReference>
<name>A0AAY4DF82_9TELE</name>
<keyword evidence="18" id="KW-1185">Reference proteome</keyword>
<feature type="compositionally biased region" description="Polar residues" evidence="15">
    <location>
        <begin position="443"/>
        <end position="453"/>
    </location>
</feature>
<evidence type="ECO:0000256" key="9">
    <source>
        <dbReference type="ARBA" id="ARBA00022989"/>
    </source>
</evidence>
<keyword evidence="4 14" id="KW-0812">Transmembrane</keyword>
<evidence type="ECO:0000259" key="16">
    <source>
        <dbReference type="PROSITE" id="PS50853"/>
    </source>
</evidence>
<evidence type="ECO:0000256" key="2">
    <source>
        <dbReference type="ARBA" id="ARBA00007885"/>
    </source>
</evidence>
<comment type="similarity">
    <text evidence="2 14">Belongs to the type I cytokine receptor family. Type 1 subfamily.</text>
</comment>
<dbReference type="GO" id="GO:0004896">
    <property type="term" value="F:cytokine receptor activity"/>
    <property type="evidence" value="ECO:0007669"/>
    <property type="project" value="TreeGrafter"/>
</dbReference>
<dbReference type="FunFam" id="2.60.40.10:FF:000358">
    <property type="entry name" value="Prolactin receptor"/>
    <property type="match status" value="1"/>
</dbReference>
<feature type="signal peptide" evidence="14">
    <location>
        <begin position="1"/>
        <end position="23"/>
    </location>
</feature>
<accession>A0AAY4DF82</accession>
<reference evidence="17" key="2">
    <citation type="submission" date="2025-08" db="UniProtKB">
        <authorList>
            <consortium name="Ensembl"/>
        </authorList>
    </citation>
    <scope>IDENTIFICATION</scope>
</reference>
<comment type="function">
    <text evidence="14">This is a receptor for the anterior pituitary hormone prolactin.</text>
</comment>
<keyword evidence="8 14" id="KW-0862">Zinc</keyword>
<evidence type="ECO:0000256" key="14">
    <source>
        <dbReference type="RuleBase" id="RU365035"/>
    </source>
</evidence>
<dbReference type="GO" id="GO:0043235">
    <property type="term" value="C:receptor complex"/>
    <property type="evidence" value="ECO:0007669"/>
    <property type="project" value="TreeGrafter"/>
</dbReference>
<dbReference type="InterPro" id="IPR013783">
    <property type="entry name" value="Ig-like_fold"/>
</dbReference>
<keyword evidence="5 14" id="KW-0479">Metal-binding</keyword>
<evidence type="ECO:0000256" key="4">
    <source>
        <dbReference type="ARBA" id="ARBA00022692"/>
    </source>
</evidence>
<sequence length="576" mass="64431">MLGPFRVLQLLLLNLFFHLLAEASTAGFTPPGKPKLTSCRSPEKETFTCWWDPGSDGGLPTTYSLYYRLENSETVYECPDYRTAGENSCFFSKNDTTIWVNYNITVVATNELGSNHSDSVEVDVAYIVQPNTPVNVTVAVKEDDQGPYVRVSWEKPPKADTSSGWITLVYQLRVKLEKERDWEEYDAGYQKVFKVFSPRSGGTYMVQVRCKPDHGFWSEWSNTSYVTVPDYLLKERYLWIVIGTISLVIFIILTWMINLKRNSVKHFLLPPVPGPKIKGFDKQQLKNGKAEDAFNALVIQGFLPASDYEDLLVEYLEVYDNDNQELVDGGKDLQDGLLKSKCMSDNDSGRGSCDSHILLMEKCGEGKEELPVEHPRPQEVVGKCSGPMEDLVANTAELNTSLVHTLAPRFSPSLPSQINKKGSPGTPTPISEKGEKQKRELHNSSPALSGYSHINNEFDMNGLVGKRDPAAPAFRSMEYVEVQKVSQQNVLLLRPLGPTPVQLAAEDYSKVKGVTSDNVLLLQSEQSRLRISDCQERGEQEESCPRQQHPQAGKLAIHLPSNVIQGGYVDSATMIY</sequence>
<feature type="domain" description="Fibronectin type-III" evidence="16">
    <location>
        <begin position="132"/>
        <end position="231"/>
    </location>
</feature>
<keyword evidence="9 14" id="KW-1133">Transmembrane helix</keyword>
<reference evidence="17 18" key="1">
    <citation type="submission" date="2020-06" db="EMBL/GenBank/DDBJ databases">
        <authorList>
            <consortium name="Wellcome Sanger Institute Data Sharing"/>
        </authorList>
    </citation>
    <scope>NUCLEOTIDE SEQUENCE [LARGE SCALE GENOMIC DNA]</scope>
</reference>
<evidence type="ECO:0000313" key="17">
    <source>
        <dbReference type="Ensembl" id="ENSDCDP00010044197.1"/>
    </source>
</evidence>
<evidence type="ECO:0000256" key="15">
    <source>
        <dbReference type="SAM" id="MobiDB-lite"/>
    </source>
</evidence>
<dbReference type="GO" id="GO:0009897">
    <property type="term" value="C:external side of plasma membrane"/>
    <property type="evidence" value="ECO:0007669"/>
    <property type="project" value="TreeGrafter"/>
</dbReference>
<dbReference type="CDD" id="cd00063">
    <property type="entry name" value="FN3"/>
    <property type="match status" value="1"/>
</dbReference>
<evidence type="ECO:0000256" key="12">
    <source>
        <dbReference type="ARBA" id="ARBA00023170"/>
    </source>
</evidence>
<dbReference type="SMART" id="SM00060">
    <property type="entry name" value="FN3"/>
    <property type="match status" value="2"/>
</dbReference>
<dbReference type="InterPro" id="IPR003961">
    <property type="entry name" value="FN3_dom"/>
</dbReference>
<evidence type="ECO:0000256" key="8">
    <source>
        <dbReference type="ARBA" id="ARBA00022833"/>
    </source>
</evidence>